<keyword evidence="5 6" id="KW-0482">Metalloprotease</keyword>
<dbReference type="GO" id="GO:0046872">
    <property type="term" value="F:metal ion binding"/>
    <property type="evidence" value="ECO:0007669"/>
    <property type="project" value="UniProtKB-KW"/>
</dbReference>
<feature type="domain" description="Peptidase M48" evidence="8">
    <location>
        <begin position="109"/>
        <end position="312"/>
    </location>
</feature>
<protein>
    <submittedName>
        <fullName evidence="9">Peptidase family M48</fullName>
    </submittedName>
</protein>
<sequence>MKFKFSIVFFLILFQSIFAQNYTPIDTADENSRKELVNKYNPVFENFNSILKNQYTGKQRNQMLNIFIEIQEDFVEEIEQGYFTFDEQFQKMADGILNELKSKNPEISDELKILVSKHGTVNGYCMADGTLVINMGTFKFLENEDQIAGIVAHEIAHKTLNHVTKSVQRHVSSNISETNQGKINSIKKKKIGKNEEAFQLMRSMMYEEGSLRRKQEIEADSLGYMYFSKTKYDKYQFVEAFKLLQRYDTLKPAGVEVNTYKKYFDFPAQQFKEDWMKMEDFSAYDYEKYVEKINKDSISSHPEVIERIDFMERKNPELQTYSESITANSNFLELQYIAEMEEVPNLYFLKQYGLAIYFSLYYLQQGKDEGFYKYWLGKSFEKIHEARRVYKVNRYLDTVSPKDQSESYMQFLNFMWNLNLNEIKNIADFYSQSQAVNS</sequence>
<proteinExistence type="inferred from homology"/>
<dbReference type="PANTHER" id="PTHR22726:SF1">
    <property type="entry name" value="METALLOENDOPEPTIDASE OMA1, MITOCHONDRIAL"/>
    <property type="match status" value="1"/>
</dbReference>
<keyword evidence="7" id="KW-0732">Signal</keyword>
<evidence type="ECO:0000259" key="8">
    <source>
        <dbReference type="Pfam" id="PF01435"/>
    </source>
</evidence>
<dbReference type="GO" id="GO:0051603">
    <property type="term" value="P:proteolysis involved in protein catabolic process"/>
    <property type="evidence" value="ECO:0007669"/>
    <property type="project" value="TreeGrafter"/>
</dbReference>
<keyword evidence="1 6" id="KW-0645">Protease</keyword>
<comment type="cofactor">
    <cofactor evidence="6">
        <name>Zn(2+)</name>
        <dbReference type="ChEBI" id="CHEBI:29105"/>
    </cofactor>
    <text evidence="6">Binds 1 zinc ion per subunit.</text>
</comment>
<reference evidence="10" key="1">
    <citation type="submission" date="2017-04" db="EMBL/GenBank/DDBJ databases">
        <authorList>
            <person name="Varghese N."/>
            <person name="Submissions S."/>
        </authorList>
    </citation>
    <scope>NUCLEOTIDE SEQUENCE [LARGE SCALE GENOMIC DNA]</scope>
    <source>
        <strain evidence="10">CGMCC 1.12708</strain>
    </source>
</reference>
<dbReference type="PANTHER" id="PTHR22726">
    <property type="entry name" value="METALLOENDOPEPTIDASE OMA1"/>
    <property type="match status" value="1"/>
</dbReference>
<keyword evidence="4 6" id="KW-0862">Zinc</keyword>
<dbReference type="OrthoDB" id="910748at2"/>
<dbReference type="GO" id="GO:0016020">
    <property type="term" value="C:membrane"/>
    <property type="evidence" value="ECO:0007669"/>
    <property type="project" value="TreeGrafter"/>
</dbReference>
<evidence type="ECO:0000313" key="10">
    <source>
        <dbReference type="Proteomes" id="UP000192393"/>
    </source>
</evidence>
<comment type="similarity">
    <text evidence="6">Belongs to the peptidase M48 family.</text>
</comment>
<organism evidence="9 10">
    <name type="scientific">Moheibacter sediminis</name>
    <dbReference type="NCBI Taxonomy" id="1434700"/>
    <lineage>
        <taxon>Bacteria</taxon>
        <taxon>Pseudomonadati</taxon>
        <taxon>Bacteroidota</taxon>
        <taxon>Flavobacteriia</taxon>
        <taxon>Flavobacteriales</taxon>
        <taxon>Weeksellaceae</taxon>
        <taxon>Moheibacter</taxon>
    </lineage>
</organism>
<evidence type="ECO:0000256" key="6">
    <source>
        <dbReference type="RuleBase" id="RU003983"/>
    </source>
</evidence>
<evidence type="ECO:0000256" key="3">
    <source>
        <dbReference type="ARBA" id="ARBA00022801"/>
    </source>
</evidence>
<gene>
    <name evidence="9" type="ORF">SAMN06296427_10899</name>
</gene>
<dbReference type="RefSeq" id="WP_084017976.1">
    <property type="nucleotide sequence ID" value="NZ_FWXS01000008.1"/>
</dbReference>
<evidence type="ECO:0000256" key="2">
    <source>
        <dbReference type="ARBA" id="ARBA00022723"/>
    </source>
</evidence>
<feature type="signal peptide" evidence="7">
    <location>
        <begin position="1"/>
        <end position="19"/>
    </location>
</feature>
<dbReference type="GO" id="GO:0004222">
    <property type="term" value="F:metalloendopeptidase activity"/>
    <property type="evidence" value="ECO:0007669"/>
    <property type="project" value="InterPro"/>
</dbReference>
<dbReference type="InterPro" id="IPR051156">
    <property type="entry name" value="Mito/Outer_Membr_Metalloprot"/>
</dbReference>
<evidence type="ECO:0000256" key="1">
    <source>
        <dbReference type="ARBA" id="ARBA00022670"/>
    </source>
</evidence>
<dbReference type="Gene3D" id="3.30.2010.10">
    <property type="entry name" value="Metalloproteases ('zincins'), catalytic domain"/>
    <property type="match status" value="1"/>
</dbReference>
<evidence type="ECO:0000313" key="9">
    <source>
        <dbReference type="EMBL" id="SMC79569.1"/>
    </source>
</evidence>
<dbReference type="STRING" id="1434700.SAMN06296427_10899"/>
<keyword evidence="10" id="KW-1185">Reference proteome</keyword>
<accession>A0A1W2C307</accession>
<dbReference type="Pfam" id="PF01435">
    <property type="entry name" value="Peptidase_M48"/>
    <property type="match status" value="1"/>
</dbReference>
<keyword evidence="3 6" id="KW-0378">Hydrolase</keyword>
<dbReference type="EMBL" id="FWXS01000008">
    <property type="protein sequence ID" value="SMC79569.1"/>
    <property type="molecule type" value="Genomic_DNA"/>
</dbReference>
<feature type="chain" id="PRO_5011986440" evidence="7">
    <location>
        <begin position="20"/>
        <end position="438"/>
    </location>
</feature>
<evidence type="ECO:0000256" key="7">
    <source>
        <dbReference type="SAM" id="SignalP"/>
    </source>
</evidence>
<keyword evidence="2" id="KW-0479">Metal-binding</keyword>
<evidence type="ECO:0000256" key="4">
    <source>
        <dbReference type="ARBA" id="ARBA00022833"/>
    </source>
</evidence>
<dbReference type="Proteomes" id="UP000192393">
    <property type="component" value="Unassembled WGS sequence"/>
</dbReference>
<name>A0A1W2C307_9FLAO</name>
<evidence type="ECO:0000256" key="5">
    <source>
        <dbReference type="ARBA" id="ARBA00023049"/>
    </source>
</evidence>
<dbReference type="InterPro" id="IPR001915">
    <property type="entry name" value="Peptidase_M48"/>
</dbReference>
<dbReference type="AlphaFoldDB" id="A0A1W2C307"/>